<reference evidence="2" key="1">
    <citation type="submission" date="2019-08" db="EMBL/GenBank/DDBJ databases">
        <authorList>
            <person name="Zheng X."/>
        </authorList>
    </citation>
    <scope>NUCLEOTIDE SEQUENCE [LARGE SCALE GENOMIC DNA]</scope>
    <source>
        <strain evidence="2">FJAT-25496</strain>
    </source>
</reference>
<keyword evidence="2" id="KW-1185">Reference proteome</keyword>
<gene>
    <name evidence="1" type="ORF">FSZ17_14750</name>
</gene>
<evidence type="ECO:0000313" key="1">
    <source>
        <dbReference type="EMBL" id="QED48397.1"/>
    </source>
</evidence>
<proteinExistence type="predicted"/>
<dbReference type="AlphaFoldDB" id="A0A5B8Z672"/>
<dbReference type="EMBL" id="CP042593">
    <property type="protein sequence ID" value="QED48397.1"/>
    <property type="molecule type" value="Genomic_DNA"/>
</dbReference>
<dbReference type="Pfam" id="PF08807">
    <property type="entry name" value="DUF1798"/>
    <property type="match status" value="1"/>
</dbReference>
<name>A0A5B8Z672_CYTDA</name>
<organism evidence="1 2">
    <name type="scientific">Cytobacillus dafuensis</name>
    <name type="common">Bacillus dafuensis</name>
    <dbReference type="NCBI Taxonomy" id="1742359"/>
    <lineage>
        <taxon>Bacteria</taxon>
        <taxon>Bacillati</taxon>
        <taxon>Bacillota</taxon>
        <taxon>Bacilli</taxon>
        <taxon>Bacillales</taxon>
        <taxon>Bacillaceae</taxon>
        <taxon>Cytobacillus</taxon>
    </lineage>
</organism>
<dbReference type="InterPro" id="IPR014913">
    <property type="entry name" value="YppE-like"/>
</dbReference>
<dbReference type="SUPFAM" id="SSF140415">
    <property type="entry name" value="YppE-like"/>
    <property type="match status" value="1"/>
</dbReference>
<sequence length="128" mass="14826">MDKQNELIALTSQLLERINKMTEKYSMVRETGKSGDFYEEVKPFADEVKLLNDKWKNEAIKWITATRPKNLYPQQIESTNEHIETISVQAFFPETSRSRFKNLVASSNFVLNQVLQLLLNEEMGSPPS</sequence>
<dbReference type="Gene3D" id="1.20.120.440">
    <property type="entry name" value="YppE-like"/>
    <property type="match status" value="1"/>
</dbReference>
<dbReference type="STRING" id="1742359.GCA_001439625_02027"/>
<evidence type="ECO:0000313" key="2">
    <source>
        <dbReference type="Proteomes" id="UP000321555"/>
    </source>
</evidence>
<dbReference type="Proteomes" id="UP000321555">
    <property type="component" value="Chromosome"/>
</dbReference>
<dbReference type="OrthoDB" id="2361079at2"/>
<dbReference type="KEGG" id="bda:FSZ17_14750"/>
<protein>
    <submittedName>
        <fullName evidence="1">DUF1798 family protein</fullName>
    </submittedName>
</protein>
<accession>A0A5B8Z672</accession>
<dbReference type="InterPro" id="IPR023351">
    <property type="entry name" value="YppE-like_sf"/>
</dbReference>
<dbReference type="RefSeq" id="WP_057771322.1">
    <property type="nucleotide sequence ID" value="NZ_CP042593.1"/>
</dbReference>